<comment type="caution">
    <text evidence="4">The sequence shown here is derived from an EMBL/GenBank/DDBJ whole genome shotgun (WGS) entry which is preliminary data.</text>
</comment>
<feature type="domain" description="Aldehyde dehydrogenase" evidence="3">
    <location>
        <begin position="38"/>
        <end position="422"/>
    </location>
</feature>
<dbReference type="NCBIfam" id="NF011927">
    <property type="entry name" value="PRK15398.1"/>
    <property type="match status" value="1"/>
</dbReference>
<dbReference type="PIRSF" id="PIRSF036410">
    <property type="entry name" value="EutE_PduP"/>
    <property type="match status" value="1"/>
</dbReference>
<dbReference type="RefSeq" id="WP_102941952.1">
    <property type="nucleotide sequence ID" value="NZ_QLTR01000021.1"/>
</dbReference>
<evidence type="ECO:0000259" key="3">
    <source>
        <dbReference type="Pfam" id="PF00171"/>
    </source>
</evidence>
<organism evidence="4 5">
    <name type="scientific">Vibrio diazotrophicus</name>
    <dbReference type="NCBI Taxonomy" id="685"/>
    <lineage>
        <taxon>Bacteria</taxon>
        <taxon>Pseudomonadati</taxon>
        <taxon>Pseudomonadota</taxon>
        <taxon>Gammaproteobacteria</taxon>
        <taxon>Vibrionales</taxon>
        <taxon>Vibrionaceae</taxon>
        <taxon>Vibrio</taxon>
    </lineage>
</organism>
<proteinExistence type="predicted"/>
<dbReference type="Pfam" id="PF00171">
    <property type="entry name" value="Aldedh"/>
    <property type="match status" value="1"/>
</dbReference>
<sequence length="468" mass="49987">MNSTELEGIIRTILTEKLASETGKVSNSEAPKSIAIFDDVDSAIKAANDAYRRYHELPLKCRSAIIATLRAELEADIPYLAEEAVKETGMGNVGHKILKNKLALEKTPGIEDLKTTALTGDDGMVLFEYSPFGVIGSITPSTNPTETIINNSISMLAAGNAIYFSPHPGAKNLSIWLIKRIENLIYKTCGVHNLVVTVSTPSFENTQLMMQHPDIAVLAITGGPAIVTMGLKSGKKTIGAGAGNPPCLVDETAEITKAAQDIVSGASLDNNIPCIAEKAVVVVNQVADELITQMVDYGALLIRSTEDVKALNAACIIDGGINKKLIGKSTTTILEAAGLPVPLKEPKLIIVETAKDDPLVIHEQLMPVLPIVRAKDFEEALAISLKVENGLHHTAVMHSQNVSRLNKVAQLMQTSIFVKNGPSYAGIGFGAEGFNTFTIATPTGEGTTSARTFCRLRRCTLTNGFSIR</sequence>
<dbReference type="InterPro" id="IPR016162">
    <property type="entry name" value="Ald_DH_N"/>
</dbReference>
<protein>
    <submittedName>
        <fullName evidence="4">Propionaldehyde dehydrogenase</fullName>
    </submittedName>
</protein>
<dbReference type="GO" id="GO:0008774">
    <property type="term" value="F:acetaldehyde dehydrogenase (acetylating) activity"/>
    <property type="evidence" value="ECO:0007669"/>
    <property type="project" value="InterPro"/>
</dbReference>
<dbReference type="EMBL" id="QLTR01000021">
    <property type="protein sequence ID" value="RAS60545.1"/>
    <property type="molecule type" value="Genomic_DNA"/>
</dbReference>
<dbReference type="AlphaFoldDB" id="A0A2J8GMK5"/>
<gene>
    <name evidence="4" type="ORF">DET48_12150</name>
</gene>
<dbReference type="InterPro" id="IPR015590">
    <property type="entry name" value="Aldehyde_DH_dom"/>
</dbReference>
<dbReference type="PANTHER" id="PTHR11699">
    <property type="entry name" value="ALDEHYDE DEHYDROGENASE-RELATED"/>
    <property type="match status" value="1"/>
</dbReference>
<evidence type="ECO:0000256" key="2">
    <source>
        <dbReference type="ARBA" id="ARBA00023027"/>
    </source>
</evidence>
<evidence type="ECO:0000313" key="4">
    <source>
        <dbReference type="EMBL" id="RAS60545.1"/>
    </source>
</evidence>
<dbReference type="SUPFAM" id="SSF53720">
    <property type="entry name" value="ALDH-like"/>
    <property type="match status" value="1"/>
</dbReference>
<keyword evidence="1" id="KW-0560">Oxidoreductase</keyword>
<dbReference type="CDD" id="cd07121">
    <property type="entry name" value="ALDH_EutE"/>
    <property type="match status" value="1"/>
</dbReference>
<keyword evidence="2" id="KW-0520">NAD</keyword>
<reference evidence="4 5" key="1">
    <citation type="submission" date="2018-06" db="EMBL/GenBank/DDBJ databases">
        <title>Freshwater and sediment microbial communities from various areas in North America, analyzing microbe dynamics in response to fracking.</title>
        <authorList>
            <person name="Lamendella R."/>
        </authorList>
    </citation>
    <scope>NUCLEOTIDE SEQUENCE [LARGE SCALE GENOMIC DNA]</scope>
    <source>
        <strain evidence="4 5">99A</strain>
    </source>
</reference>
<dbReference type="InterPro" id="IPR012408">
    <property type="entry name" value="Acetald_propionald_DH-rel"/>
</dbReference>
<dbReference type="InterPro" id="IPR016161">
    <property type="entry name" value="Ald_DH/histidinol_DH"/>
</dbReference>
<evidence type="ECO:0000256" key="1">
    <source>
        <dbReference type="ARBA" id="ARBA00023002"/>
    </source>
</evidence>
<dbReference type="Proteomes" id="UP000248729">
    <property type="component" value="Unassembled WGS sequence"/>
</dbReference>
<evidence type="ECO:0000313" key="5">
    <source>
        <dbReference type="Proteomes" id="UP000248729"/>
    </source>
</evidence>
<dbReference type="Gene3D" id="3.40.605.10">
    <property type="entry name" value="Aldehyde Dehydrogenase, Chain A, domain 1"/>
    <property type="match status" value="1"/>
</dbReference>
<accession>A0A2J8GMK5</accession>
<name>A0A2J8GMK5_VIBDI</name>
<dbReference type="Gene3D" id="3.40.309.10">
    <property type="entry name" value="Aldehyde Dehydrogenase, Chain A, domain 2"/>
    <property type="match status" value="1"/>
</dbReference>
<dbReference type="InterPro" id="IPR016163">
    <property type="entry name" value="Ald_DH_C"/>
</dbReference>